<dbReference type="PANTHER" id="PTHR37816">
    <property type="entry name" value="YALI0E33011P"/>
    <property type="match status" value="1"/>
</dbReference>
<dbReference type="EMBL" id="BSNX01000018">
    <property type="protein sequence ID" value="GLQ72643.1"/>
    <property type="molecule type" value="Genomic_DNA"/>
</dbReference>
<evidence type="ECO:0000313" key="2">
    <source>
        <dbReference type="Proteomes" id="UP001156690"/>
    </source>
</evidence>
<dbReference type="InterPro" id="IPR027417">
    <property type="entry name" value="P-loop_NTPase"/>
</dbReference>
<dbReference type="PANTHER" id="PTHR37816:SF2">
    <property type="entry name" value="DNA TOPOLOGY MODULATION PROTEIN FLAR-RELATED PROTEIN"/>
    <property type="match status" value="1"/>
</dbReference>
<protein>
    <recommendedName>
        <fullName evidence="3">Shikimate kinase</fullName>
    </recommendedName>
</protein>
<comment type="caution">
    <text evidence="1">The sequence shown here is derived from an EMBL/GenBank/DDBJ whole genome shotgun (WGS) entry which is preliminary data.</text>
</comment>
<dbReference type="Proteomes" id="UP001156690">
    <property type="component" value="Unassembled WGS sequence"/>
</dbReference>
<organism evidence="1 2">
    <name type="scientific">Vibrio penaeicida</name>
    <dbReference type="NCBI Taxonomy" id="104609"/>
    <lineage>
        <taxon>Bacteria</taxon>
        <taxon>Pseudomonadati</taxon>
        <taxon>Pseudomonadota</taxon>
        <taxon>Gammaproteobacteria</taxon>
        <taxon>Vibrionales</taxon>
        <taxon>Vibrionaceae</taxon>
        <taxon>Vibrio</taxon>
    </lineage>
</organism>
<reference evidence="2" key="1">
    <citation type="journal article" date="2019" name="Int. J. Syst. Evol. Microbiol.">
        <title>The Global Catalogue of Microorganisms (GCM) 10K type strain sequencing project: providing services to taxonomists for standard genome sequencing and annotation.</title>
        <authorList>
            <consortium name="The Broad Institute Genomics Platform"/>
            <consortium name="The Broad Institute Genome Sequencing Center for Infectious Disease"/>
            <person name="Wu L."/>
            <person name="Ma J."/>
        </authorList>
    </citation>
    <scope>NUCLEOTIDE SEQUENCE [LARGE SCALE GENOMIC DNA]</scope>
    <source>
        <strain evidence="2">NBRC 15640</strain>
    </source>
</reference>
<dbReference type="RefSeq" id="WP_126606460.1">
    <property type="nucleotide sequence ID" value="NZ_AP025144.1"/>
</dbReference>
<proteinExistence type="predicted"/>
<dbReference type="AlphaFoldDB" id="A0AAV5NQ56"/>
<dbReference type="Gene3D" id="3.40.50.300">
    <property type="entry name" value="P-loop containing nucleotide triphosphate hydrolases"/>
    <property type="match status" value="1"/>
</dbReference>
<keyword evidence="2" id="KW-1185">Reference proteome</keyword>
<evidence type="ECO:0008006" key="3">
    <source>
        <dbReference type="Google" id="ProtNLM"/>
    </source>
</evidence>
<sequence length="174" mass="19915">MANRTLIFGNIGAGKSALAIKMSSITGQKHIELDELAWHDEQHSIAEKMQFLSSELQHLSTSGNWVAEGVFGQSLSKLMVKTTQVIFLDMPLPVCLNQLDKRYRDKLHVSDLERQKLWAKSYYQRETANSYAYHSELFDRFSGHKIRISDAKSLKEFCAKLDRTKNAHNLTLID</sequence>
<name>A0AAV5NQ56_9VIBR</name>
<gene>
    <name evidence="1" type="ORF">GCM10007932_20030</name>
</gene>
<accession>A0AAV5NQ56</accession>
<evidence type="ECO:0000313" key="1">
    <source>
        <dbReference type="EMBL" id="GLQ72643.1"/>
    </source>
</evidence>
<dbReference type="SUPFAM" id="SSF52540">
    <property type="entry name" value="P-loop containing nucleoside triphosphate hydrolases"/>
    <property type="match status" value="1"/>
</dbReference>
<dbReference type="InterPro" id="IPR052922">
    <property type="entry name" value="Cytidylate_Kinase-2"/>
</dbReference>